<protein>
    <submittedName>
        <fullName evidence="2">Uncharacterized protein</fullName>
    </submittedName>
</protein>
<name>A0A5P1RCB6_9GAMM</name>
<feature type="signal peptide" evidence="1">
    <location>
        <begin position="1"/>
        <end position="22"/>
    </location>
</feature>
<dbReference type="Proteomes" id="UP000324760">
    <property type="component" value="Chromosome"/>
</dbReference>
<dbReference type="RefSeq" id="WP_138987089.1">
    <property type="nucleotide sequence ID" value="NZ_CP043869.1"/>
</dbReference>
<organism evidence="2 3">
    <name type="scientific">Neptunomonas concharum</name>
    <dbReference type="NCBI Taxonomy" id="1031538"/>
    <lineage>
        <taxon>Bacteria</taxon>
        <taxon>Pseudomonadati</taxon>
        <taxon>Pseudomonadota</taxon>
        <taxon>Gammaproteobacteria</taxon>
        <taxon>Oceanospirillales</taxon>
        <taxon>Oceanospirillaceae</taxon>
        <taxon>Neptunomonas</taxon>
    </lineage>
</organism>
<dbReference type="Gene3D" id="2.40.10.410">
    <property type="entry name" value="FlgT, C-terminal domain"/>
    <property type="match status" value="1"/>
</dbReference>
<keyword evidence="3" id="KW-1185">Reference proteome</keyword>
<dbReference type="EMBL" id="CP043869">
    <property type="protein sequence ID" value="QEQ97268.1"/>
    <property type="molecule type" value="Genomic_DNA"/>
</dbReference>
<keyword evidence="1" id="KW-0732">Signal</keyword>
<dbReference type="KEGG" id="ncu:F0U83_11395"/>
<evidence type="ECO:0000313" key="2">
    <source>
        <dbReference type="EMBL" id="QEQ97268.1"/>
    </source>
</evidence>
<feature type="chain" id="PRO_5024827147" evidence="1">
    <location>
        <begin position="23"/>
        <end position="297"/>
    </location>
</feature>
<dbReference type="OrthoDB" id="5614584at2"/>
<gene>
    <name evidence="2" type="ORF">F0U83_11395</name>
</gene>
<dbReference type="InterPro" id="IPR038165">
    <property type="entry name" value="FlgT_C_sf"/>
</dbReference>
<evidence type="ECO:0000313" key="3">
    <source>
        <dbReference type="Proteomes" id="UP000324760"/>
    </source>
</evidence>
<proteinExistence type="predicted"/>
<dbReference type="Gene3D" id="3.40.50.10610">
    <property type="entry name" value="ABC-type transport auxiliary lipoprotein component"/>
    <property type="match status" value="1"/>
</dbReference>
<dbReference type="AlphaFoldDB" id="A0A5P1RCB6"/>
<reference evidence="2 3" key="1">
    <citation type="journal article" date="2019" name="Biochem. Eng. J.">
        <title>Metabolic engineering of the marine bacteria Neptunomonas concharum for the production of acetoin and meso-2,3-butanediol from acetate.</title>
        <authorList>
            <person name="Li W."/>
            <person name="Pu N."/>
            <person name="Liu C.-X."/>
            <person name="Yuan Q.-P."/>
            <person name="Li Z.-J."/>
        </authorList>
    </citation>
    <scope>NUCLEOTIDE SEQUENCE [LARGE SCALE GENOMIC DNA]</scope>
    <source>
        <strain evidence="2 3">JCM17730</strain>
    </source>
</reference>
<sequence>MVKFFRNAALLLSLLVTCQVSAQTDSQPSVAIKEPTVGEGVSSRAGKDLNLGILWDEMEASFRATRKFRVLSRNKADLAAVLEEQDFAKSDLAKGDAAASGQLDNANYLILPTVQDFKFYSAYSKLPNFDDKYKRSDVGLLQVSAKMIDTSSGQIVTTFSLSSKFHLNQGVVNGRGGKPSSKRFTQLSNEVSAQLADQFVNAVYPMKVVKRDRRGDVVINRGKDGGLKVGQVYEVFYAGEEMIDPDTGNSLGSSEEYVGKVKISRINPKFTIAKVIEEVDATNAPINTGDILRAPQK</sequence>
<accession>A0A5P1RCB6</accession>
<evidence type="ECO:0000256" key="1">
    <source>
        <dbReference type="SAM" id="SignalP"/>
    </source>
</evidence>